<dbReference type="EMBL" id="JACHJG010000001">
    <property type="protein sequence ID" value="MBB4884011.1"/>
    <property type="molecule type" value="Genomic_DNA"/>
</dbReference>
<keyword evidence="1" id="KW-0472">Membrane</keyword>
<keyword evidence="1" id="KW-0812">Transmembrane</keyword>
<keyword evidence="1" id="KW-1133">Transmembrane helix</keyword>
<accession>A0A7W7L6K7</accession>
<protein>
    <submittedName>
        <fullName evidence="2">Uncharacterized protein</fullName>
    </submittedName>
</protein>
<comment type="caution">
    <text evidence="2">The sequence shown here is derived from an EMBL/GenBank/DDBJ whole genome shotgun (WGS) entry which is preliminary data.</text>
</comment>
<sequence>MIMFMFLPVFTLTLGLAATAFGVCLAFNFRGLSTALAQYAQARGERVYRRLGGQGDLGGFDGLRTPLITVSAGTARYRYLGSLMAVVGLALSFGSFMVTLSRS</sequence>
<dbReference type="Proteomes" id="UP000556436">
    <property type="component" value="Unassembled WGS sequence"/>
</dbReference>
<dbReference type="RefSeq" id="WP_184729411.1">
    <property type="nucleotide sequence ID" value="NZ_BMRW01000001.1"/>
</dbReference>
<dbReference type="AlphaFoldDB" id="A0A7W7L6K7"/>
<feature type="transmembrane region" description="Helical" evidence="1">
    <location>
        <begin position="79"/>
        <end position="100"/>
    </location>
</feature>
<keyword evidence="3" id="KW-1185">Reference proteome</keyword>
<evidence type="ECO:0000256" key="1">
    <source>
        <dbReference type="SAM" id="Phobius"/>
    </source>
</evidence>
<proteinExistence type="predicted"/>
<name>A0A7W7L6K7_STRNE</name>
<organism evidence="2 3">
    <name type="scientific">Streptomyces netropsis</name>
    <name type="common">Streptoverticillium netropsis</name>
    <dbReference type="NCBI Taxonomy" id="55404"/>
    <lineage>
        <taxon>Bacteria</taxon>
        <taxon>Bacillati</taxon>
        <taxon>Actinomycetota</taxon>
        <taxon>Actinomycetes</taxon>
        <taxon>Kitasatosporales</taxon>
        <taxon>Streptomycetaceae</taxon>
        <taxon>Streptomyces</taxon>
    </lineage>
</organism>
<evidence type="ECO:0000313" key="2">
    <source>
        <dbReference type="EMBL" id="MBB4884011.1"/>
    </source>
</evidence>
<evidence type="ECO:0000313" key="3">
    <source>
        <dbReference type="Proteomes" id="UP000556436"/>
    </source>
</evidence>
<reference evidence="2 3" key="1">
    <citation type="submission" date="2020-08" db="EMBL/GenBank/DDBJ databases">
        <title>Genomic Encyclopedia of Type Strains, Phase III (KMG-III): the genomes of soil and plant-associated and newly described type strains.</title>
        <authorList>
            <person name="Whitman W."/>
        </authorList>
    </citation>
    <scope>NUCLEOTIDE SEQUENCE [LARGE SCALE GENOMIC DNA]</scope>
    <source>
        <strain evidence="2 3">CECT 3265</strain>
    </source>
</reference>
<gene>
    <name evidence="2" type="ORF">FHS38_000020</name>
</gene>